<dbReference type="Proteomes" id="UP000887579">
    <property type="component" value="Unplaced"/>
</dbReference>
<reference evidence="2" key="1">
    <citation type="submission" date="2022-11" db="UniProtKB">
        <authorList>
            <consortium name="WormBaseParasite"/>
        </authorList>
    </citation>
    <scope>IDENTIFICATION</scope>
</reference>
<proteinExistence type="predicted"/>
<organism evidence="1 2">
    <name type="scientific">Panagrolaimus sp. ES5</name>
    <dbReference type="NCBI Taxonomy" id="591445"/>
    <lineage>
        <taxon>Eukaryota</taxon>
        <taxon>Metazoa</taxon>
        <taxon>Ecdysozoa</taxon>
        <taxon>Nematoda</taxon>
        <taxon>Chromadorea</taxon>
        <taxon>Rhabditida</taxon>
        <taxon>Tylenchina</taxon>
        <taxon>Panagrolaimomorpha</taxon>
        <taxon>Panagrolaimoidea</taxon>
        <taxon>Panagrolaimidae</taxon>
        <taxon>Panagrolaimus</taxon>
    </lineage>
</organism>
<sequence length="235" mass="26896">MSFKNTVTNPSSGNSERTVPTRNLLFNNLPPQRNVIVPPPTHQAFFSAFPSRNDASYDLNKHDYGQHHVPQLTYNHHKFQQDDGSVRPRLEYRNPNAQMFPSFENETNSFHHSSSNTKYHYDIPHANDGFQNQHFDNSYSNPKSSVISMSPSNFAPKPPPRSSSLNQPVEEVKDEKDEKKEKEKPAYLNYFQANSPSTNSRPTYTSNYHHSNRKGLNGTTRGIRGRGRGGSYQKR</sequence>
<name>A0AC34GA79_9BILA</name>
<evidence type="ECO:0000313" key="1">
    <source>
        <dbReference type="Proteomes" id="UP000887579"/>
    </source>
</evidence>
<evidence type="ECO:0000313" key="2">
    <source>
        <dbReference type="WBParaSite" id="ES5_v2.g26497.t1"/>
    </source>
</evidence>
<dbReference type="WBParaSite" id="ES5_v2.g26497.t1">
    <property type="protein sequence ID" value="ES5_v2.g26497.t1"/>
    <property type="gene ID" value="ES5_v2.g26497"/>
</dbReference>
<protein>
    <submittedName>
        <fullName evidence="2">Uncharacterized protein</fullName>
    </submittedName>
</protein>
<accession>A0AC34GA79</accession>